<protein>
    <submittedName>
        <fullName evidence="8">Uncharacterized protein</fullName>
    </submittedName>
</protein>
<comment type="subcellular location">
    <subcellularLocation>
        <location evidence="1">Nucleus</location>
    </subcellularLocation>
</comment>
<dbReference type="AlphaFoldDB" id="A0A6A5G7V1"/>
<dbReference type="GO" id="GO:0005635">
    <property type="term" value="C:nuclear envelope"/>
    <property type="evidence" value="ECO:0007669"/>
    <property type="project" value="TreeGrafter"/>
</dbReference>
<proteinExistence type="inferred from homology"/>
<evidence type="ECO:0000256" key="7">
    <source>
        <dbReference type="SAM" id="Coils"/>
    </source>
</evidence>
<dbReference type="GO" id="GO:0000776">
    <property type="term" value="C:kinetochore"/>
    <property type="evidence" value="ECO:0007669"/>
    <property type="project" value="TreeGrafter"/>
</dbReference>
<evidence type="ECO:0000256" key="4">
    <source>
        <dbReference type="ARBA" id="ARBA00022776"/>
    </source>
</evidence>
<evidence type="ECO:0000256" key="6">
    <source>
        <dbReference type="ARBA" id="ARBA00023306"/>
    </source>
</evidence>
<dbReference type="Gene3D" id="3.30.457.60">
    <property type="match status" value="1"/>
</dbReference>
<keyword evidence="3" id="KW-0132">Cell division</keyword>
<dbReference type="GO" id="GO:0051301">
    <property type="term" value="P:cell division"/>
    <property type="evidence" value="ECO:0007669"/>
    <property type="project" value="UniProtKB-KW"/>
</dbReference>
<keyword evidence="7" id="KW-0175">Coiled coil</keyword>
<dbReference type="CTD" id="9797660"/>
<gene>
    <name evidence="8" type="ORF">GCK72_017120</name>
</gene>
<dbReference type="EMBL" id="WUAV01000005">
    <property type="protein sequence ID" value="KAF1750569.1"/>
    <property type="molecule type" value="Genomic_DNA"/>
</dbReference>
<dbReference type="RefSeq" id="XP_003091054.2">
    <property type="nucleotide sequence ID" value="XM_003091006.2"/>
</dbReference>
<evidence type="ECO:0000313" key="9">
    <source>
        <dbReference type="Proteomes" id="UP000483820"/>
    </source>
</evidence>
<sequence length="681" mass="79261">MNSDDDMIEEEDSYEESEATMIFAAEMKKQFKKEFPLKAETEKRRKEEAFRRHAPKEARKLNFDITLSPEPSELIKAKSDKENAQRQLNSLREEHERLKEMLKAKEAKLAEKSIDSEANRERILDLQERCELLKQEKDETAQEYNQSLEIWTQFGKKYYTWFNLASSQLDAVKTYVKSDGKFDNEEEIHRLNSMPRNMLRTLENFDFEEETVEMLGAGSVQEYDGVEFEVRRRAESPEAVVEAVRRADVSAANFTIPHSNQTILDDTANNTLMQEDQTMMTDGCPANRSLIDYEKDDKIQRLLLENSVLKDRLNVSMGRAEKSMLMEEKNRTLEFEKKTLQSQLDNSFGEIEALRIGRARDIFKIDEKVSTESDNSAKQMQLLDRITELIKKNNQLEKDFEAATSRMTKIMRESTDCERRNERLEDAFSNERVKNQELERERDELADRIAEQNEEVERLKEQLEDVMNRTVKVAEEPTFSSTTLGAPGDKETDAGDNTKIFHMAMNPFQAARAEYQESKKRKLTDAPDGAAQLREEQMAELEDRLELVTREKKVLEDSYNLHKDLASKFRQACIALTGLQIKLKDADEGICTVQSEYEGGSDNHFVFKYFYGTPRIDMLDVKSDASEEMIQKWEPLMKKYIGERNSIPAFLAAMTLDLEQERDFDETMHERTHTFSVLHED</sequence>
<name>A0A6A5G7V1_CAERE</name>
<feature type="coiled-coil region" evidence="7">
    <location>
        <begin position="74"/>
        <end position="143"/>
    </location>
</feature>
<evidence type="ECO:0000256" key="3">
    <source>
        <dbReference type="ARBA" id="ARBA00022618"/>
    </source>
</evidence>
<dbReference type="PANTHER" id="PTHR23168">
    <property type="entry name" value="MITOTIC SPINDLE ASSEMBLY CHECKPOINT PROTEIN MAD1 MITOTIC ARREST DEFICIENT-LIKE PROTEIN 1"/>
    <property type="match status" value="1"/>
</dbReference>
<accession>A0A6A5G7V1</accession>
<dbReference type="KEGG" id="crq:GCK72_017120"/>
<comment type="caution">
    <text evidence="8">The sequence shown here is derived from an EMBL/GenBank/DDBJ whole genome shotgun (WGS) entry which is preliminary data.</text>
</comment>
<feature type="coiled-coil region" evidence="7">
    <location>
        <begin position="379"/>
        <end position="476"/>
    </location>
</feature>
<evidence type="ECO:0000256" key="1">
    <source>
        <dbReference type="ARBA" id="ARBA00004123"/>
    </source>
</evidence>
<dbReference type="GO" id="GO:0007094">
    <property type="term" value="P:mitotic spindle assembly checkpoint signaling"/>
    <property type="evidence" value="ECO:0007669"/>
    <property type="project" value="InterPro"/>
</dbReference>
<keyword evidence="5" id="KW-0539">Nucleus</keyword>
<comment type="similarity">
    <text evidence="2">Belongs to the MAD1 family.</text>
</comment>
<evidence type="ECO:0000256" key="5">
    <source>
        <dbReference type="ARBA" id="ARBA00023242"/>
    </source>
</evidence>
<evidence type="ECO:0000313" key="8">
    <source>
        <dbReference type="EMBL" id="KAF1750569.1"/>
    </source>
</evidence>
<dbReference type="PANTHER" id="PTHR23168:SF0">
    <property type="entry name" value="MITOTIC SPINDLE ASSEMBLY CHECKPOINT PROTEIN MAD1"/>
    <property type="match status" value="1"/>
</dbReference>
<dbReference type="GO" id="GO:0051315">
    <property type="term" value="P:attachment of mitotic spindle microtubules to kinetochore"/>
    <property type="evidence" value="ECO:0007669"/>
    <property type="project" value="TreeGrafter"/>
</dbReference>
<feature type="coiled-coil region" evidence="7">
    <location>
        <begin position="531"/>
        <end position="558"/>
    </location>
</feature>
<keyword evidence="4" id="KW-0498">Mitosis</keyword>
<dbReference type="GO" id="GO:0072686">
    <property type="term" value="C:mitotic spindle"/>
    <property type="evidence" value="ECO:0007669"/>
    <property type="project" value="TreeGrafter"/>
</dbReference>
<dbReference type="InterPro" id="IPR008672">
    <property type="entry name" value="Mad1"/>
</dbReference>
<reference evidence="8 9" key="1">
    <citation type="submission" date="2019-12" db="EMBL/GenBank/DDBJ databases">
        <title>Chromosome-level assembly of the Caenorhabditis remanei genome.</title>
        <authorList>
            <person name="Teterina A.A."/>
            <person name="Willis J.H."/>
            <person name="Phillips P.C."/>
        </authorList>
    </citation>
    <scope>NUCLEOTIDE SEQUENCE [LARGE SCALE GENOMIC DNA]</scope>
    <source>
        <strain evidence="8 9">PX506</strain>
        <tissue evidence="8">Whole organism</tissue>
    </source>
</reference>
<dbReference type="GeneID" id="9797660"/>
<keyword evidence="6" id="KW-0131">Cell cycle</keyword>
<dbReference type="Proteomes" id="UP000483820">
    <property type="component" value="Chromosome V"/>
</dbReference>
<evidence type="ECO:0000256" key="2">
    <source>
        <dbReference type="ARBA" id="ARBA00008029"/>
    </source>
</evidence>
<organism evidence="8 9">
    <name type="scientific">Caenorhabditis remanei</name>
    <name type="common">Caenorhabditis vulgaris</name>
    <dbReference type="NCBI Taxonomy" id="31234"/>
    <lineage>
        <taxon>Eukaryota</taxon>
        <taxon>Metazoa</taxon>
        <taxon>Ecdysozoa</taxon>
        <taxon>Nematoda</taxon>
        <taxon>Chromadorea</taxon>
        <taxon>Rhabditida</taxon>
        <taxon>Rhabditina</taxon>
        <taxon>Rhabditomorpha</taxon>
        <taxon>Rhabditoidea</taxon>
        <taxon>Rhabditidae</taxon>
        <taxon>Peloderinae</taxon>
        <taxon>Caenorhabditis</taxon>
    </lineage>
</organism>